<dbReference type="RefSeq" id="WP_310455791.1">
    <property type="nucleotide sequence ID" value="NZ_JAVKPH010000002.1"/>
</dbReference>
<keyword evidence="9" id="KW-1185">Reference proteome</keyword>
<evidence type="ECO:0000256" key="6">
    <source>
        <dbReference type="SAM" id="Phobius"/>
    </source>
</evidence>
<keyword evidence="5 6" id="KW-0472">Membrane</keyword>
<feature type="domain" description="ABC3 transporter permease C-terminal" evidence="7">
    <location>
        <begin position="722"/>
        <end position="831"/>
    </location>
</feature>
<keyword evidence="4 6" id="KW-1133">Transmembrane helix</keyword>
<feature type="transmembrane region" description="Helical" evidence="6">
    <location>
        <begin position="262"/>
        <end position="287"/>
    </location>
</feature>
<keyword evidence="3 6" id="KW-0812">Transmembrane</keyword>
<dbReference type="PANTHER" id="PTHR30287:SF1">
    <property type="entry name" value="INNER MEMBRANE PROTEIN"/>
    <property type="match status" value="1"/>
</dbReference>
<accession>A0ABU1F3Y6</accession>
<protein>
    <submittedName>
        <fullName evidence="8">FtsX-like permease family protein</fullName>
    </submittedName>
</protein>
<name>A0ABU1F3Y6_9RHOB</name>
<reference evidence="8 9" key="1">
    <citation type="submission" date="2023-09" db="EMBL/GenBank/DDBJ databases">
        <title>Xinfangfangia sedmenti sp. nov., isolated the sedment.</title>
        <authorList>
            <person name="Xu L."/>
        </authorList>
    </citation>
    <scope>NUCLEOTIDE SEQUENCE [LARGE SCALE GENOMIC DNA]</scope>
    <source>
        <strain evidence="8 9">LG-4</strain>
    </source>
</reference>
<dbReference type="PANTHER" id="PTHR30287">
    <property type="entry name" value="MEMBRANE COMPONENT OF PREDICTED ABC SUPERFAMILY METABOLITE UPTAKE TRANSPORTER"/>
    <property type="match status" value="1"/>
</dbReference>
<sequence length="844" mass="86159">MGLRLAARIARRELRGGFAGLRVLLVCLALGVAAIAAVGVVRASIAAGLDRQGAVLLGGDAQMEFTYRFAAPEERAFMDRVAGAVSEVVDFRSLAVVGAGEGADRALTQVKAVDGLWPLLGAPVLDPPMGIAAALAGVDGLPGAVMDPVLADRLGLAAGGRFRLGLQEFVLMALLVREPDAALGGIGLGPRTIVATPALADSGLLQPGTLFQTQYRLRLPPGTALAPLRAEAVAAFRDTGMRWQDRTRAAPGVERFVDRIGAFLVIVGLAGLIVGGVGVAAAVRAWLDRRVEGMATLRVLGADTGTLVAAALMQVGAIALAGVVLGLVIGAGLPMAAAPLLAAALPVPAVFAPWPAPLAEAAFYGLMTAALFTLWPLARVTRIKAAALYRASAGGAGGWPGAAWVAAIAALAVALVAAAALLSGAAALALWSAAGIMAALVVLWAAARAVRWLARRLARARAVRGRPGLRLALAAIGAPGAETGAVILSLGLGLSVLAAVGQIDTNLRRAIAQDLPDRAPAYFFVDIQNDQIGAFRERLESDPGVSRIDSAPMLRGILTRINGRPAAEVAGDHWVLRGDRGVSYAVTPPPNTTITAGRWWPAGHEGPPEVSFAADEAAELGLTLGDRITVNILGRDIEAEITSLREVRFETAGIGFVMIMSPDALAGAPHTHIATVYAAPEREAPILRETAGAFPNITAIRVREAVERAAEALSAIASATALAAGVTLLTGMVVLIAAAAAGERARLYEAAVLRTLGATRGRILASFALRAALMGAAAGAVAILAGAAGAWAVMTFVMEAPFAFAPLPALAIVAGGVGAVLLAGLAFALRPLAARPAQVLRARD</sequence>
<feature type="transmembrane region" description="Helical" evidence="6">
    <location>
        <begin position="763"/>
        <end position="793"/>
    </location>
</feature>
<evidence type="ECO:0000256" key="1">
    <source>
        <dbReference type="ARBA" id="ARBA00004651"/>
    </source>
</evidence>
<dbReference type="InterPro" id="IPR003838">
    <property type="entry name" value="ABC3_permease_C"/>
</dbReference>
<feature type="transmembrane region" description="Helical" evidence="6">
    <location>
        <begin position="401"/>
        <end position="422"/>
    </location>
</feature>
<feature type="transmembrane region" description="Helical" evidence="6">
    <location>
        <begin position="471"/>
        <end position="500"/>
    </location>
</feature>
<feature type="domain" description="ABC3 transporter permease C-terminal" evidence="7">
    <location>
        <begin position="266"/>
        <end position="383"/>
    </location>
</feature>
<feature type="transmembrane region" description="Helical" evidence="6">
    <location>
        <begin position="721"/>
        <end position="742"/>
    </location>
</feature>
<dbReference type="Pfam" id="PF02687">
    <property type="entry name" value="FtsX"/>
    <property type="match status" value="2"/>
</dbReference>
<evidence type="ECO:0000313" key="9">
    <source>
        <dbReference type="Proteomes" id="UP001247754"/>
    </source>
</evidence>
<feature type="transmembrane region" description="Helical" evidence="6">
    <location>
        <begin position="428"/>
        <end position="450"/>
    </location>
</feature>
<organism evidence="8 9">
    <name type="scientific">Ruixingdingia sedimenti</name>
    <dbReference type="NCBI Taxonomy" id="3073604"/>
    <lineage>
        <taxon>Bacteria</taxon>
        <taxon>Pseudomonadati</taxon>
        <taxon>Pseudomonadota</taxon>
        <taxon>Alphaproteobacteria</taxon>
        <taxon>Rhodobacterales</taxon>
        <taxon>Paracoccaceae</taxon>
        <taxon>Ruixingdingia</taxon>
    </lineage>
</organism>
<proteinExistence type="predicted"/>
<evidence type="ECO:0000256" key="4">
    <source>
        <dbReference type="ARBA" id="ARBA00022989"/>
    </source>
</evidence>
<feature type="transmembrane region" description="Helical" evidence="6">
    <location>
        <begin position="307"/>
        <end position="329"/>
    </location>
</feature>
<evidence type="ECO:0000256" key="2">
    <source>
        <dbReference type="ARBA" id="ARBA00022475"/>
    </source>
</evidence>
<feature type="transmembrane region" description="Helical" evidence="6">
    <location>
        <begin position="805"/>
        <end position="829"/>
    </location>
</feature>
<comment type="subcellular location">
    <subcellularLocation>
        <location evidence="1">Cell membrane</location>
        <topology evidence="1">Multi-pass membrane protein</topology>
    </subcellularLocation>
</comment>
<feature type="transmembrane region" description="Helical" evidence="6">
    <location>
        <begin position="20"/>
        <end position="41"/>
    </location>
</feature>
<dbReference type="Proteomes" id="UP001247754">
    <property type="component" value="Unassembled WGS sequence"/>
</dbReference>
<evidence type="ECO:0000259" key="7">
    <source>
        <dbReference type="Pfam" id="PF02687"/>
    </source>
</evidence>
<evidence type="ECO:0000256" key="5">
    <source>
        <dbReference type="ARBA" id="ARBA00023136"/>
    </source>
</evidence>
<comment type="caution">
    <text evidence="8">The sequence shown here is derived from an EMBL/GenBank/DDBJ whole genome shotgun (WGS) entry which is preliminary data.</text>
</comment>
<keyword evidence="2" id="KW-1003">Cell membrane</keyword>
<gene>
    <name evidence="8" type="ORF">RGD00_03090</name>
</gene>
<dbReference type="InterPro" id="IPR038766">
    <property type="entry name" value="Membrane_comp_ABC_pdt"/>
</dbReference>
<evidence type="ECO:0000256" key="3">
    <source>
        <dbReference type="ARBA" id="ARBA00022692"/>
    </source>
</evidence>
<evidence type="ECO:0000313" key="8">
    <source>
        <dbReference type="EMBL" id="MDR5651575.1"/>
    </source>
</evidence>
<dbReference type="EMBL" id="JAVKPH010000002">
    <property type="protein sequence ID" value="MDR5651575.1"/>
    <property type="molecule type" value="Genomic_DNA"/>
</dbReference>
<feature type="transmembrane region" description="Helical" evidence="6">
    <location>
        <begin position="361"/>
        <end position="380"/>
    </location>
</feature>